<sequence length="220" mass="25610">MVILRKSDKEEVRRLKDVHVIYILPQVDEMSDKEYIDHANIDRDAALNLDIAGTVEIKYSVADLQPNDLRLSMSMELPTDEAEKLSFKVPVNTEATAKENLVYQLRGKSLKKHELKRFLGILFLSGCHFLPQWKLYWSNSPDFGIPIVNKTMPRSRFESLERFFHLANNNDLDRNDRFTKLRPLIDAYKKEFRSEITTTFLLAEEQLDDNGDISNDDSED</sequence>
<protein>
    <recommendedName>
        <fullName evidence="1">PiggyBac transposable element-derived protein domain-containing protein</fullName>
    </recommendedName>
</protein>
<dbReference type="Proteomes" id="UP000801492">
    <property type="component" value="Unassembled WGS sequence"/>
</dbReference>
<name>A0A8K0DJS6_IGNLU</name>
<gene>
    <name evidence="2" type="ORF">ILUMI_00758</name>
</gene>
<dbReference type="AlphaFoldDB" id="A0A8K0DJS6"/>
<feature type="domain" description="PiggyBac transposable element-derived protein" evidence="1">
    <location>
        <begin position="105"/>
        <end position="194"/>
    </location>
</feature>
<dbReference type="PANTHER" id="PTHR47055">
    <property type="entry name" value="DDE_TNP_1_7 DOMAIN-CONTAINING PROTEIN"/>
    <property type="match status" value="1"/>
</dbReference>
<comment type="caution">
    <text evidence="2">The sequence shown here is derived from an EMBL/GenBank/DDBJ whole genome shotgun (WGS) entry which is preliminary data.</text>
</comment>
<keyword evidence="3" id="KW-1185">Reference proteome</keyword>
<dbReference type="Pfam" id="PF13843">
    <property type="entry name" value="DDE_Tnp_1_7"/>
    <property type="match status" value="1"/>
</dbReference>
<dbReference type="InterPro" id="IPR052638">
    <property type="entry name" value="PiggyBac_TE-derived"/>
</dbReference>
<evidence type="ECO:0000313" key="2">
    <source>
        <dbReference type="EMBL" id="KAF2905419.1"/>
    </source>
</evidence>
<evidence type="ECO:0000259" key="1">
    <source>
        <dbReference type="Pfam" id="PF13843"/>
    </source>
</evidence>
<reference evidence="2" key="1">
    <citation type="submission" date="2019-08" db="EMBL/GenBank/DDBJ databases">
        <title>The genome of the North American firefly Photinus pyralis.</title>
        <authorList>
            <consortium name="Photinus pyralis genome working group"/>
            <person name="Fallon T.R."/>
            <person name="Sander Lower S.E."/>
            <person name="Weng J.-K."/>
        </authorList>
    </citation>
    <scope>NUCLEOTIDE SEQUENCE</scope>
    <source>
        <strain evidence="2">TRF0915ILg1</strain>
        <tissue evidence="2">Whole body</tissue>
    </source>
</reference>
<organism evidence="2 3">
    <name type="scientific">Ignelater luminosus</name>
    <name type="common">Cucubano</name>
    <name type="synonym">Pyrophorus luminosus</name>
    <dbReference type="NCBI Taxonomy" id="2038154"/>
    <lineage>
        <taxon>Eukaryota</taxon>
        <taxon>Metazoa</taxon>
        <taxon>Ecdysozoa</taxon>
        <taxon>Arthropoda</taxon>
        <taxon>Hexapoda</taxon>
        <taxon>Insecta</taxon>
        <taxon>Pterygota</taxon>
        <taxon>Neoptera</taxon>
        <taxon>Endopterygota</taxon>
        <taxon>Coleoptera</taxon>
        <taxon>Polyphaga</taxon>
        <taxon>Elateriformia</taxon>
        <taxon>Elateroidea</taxon>
        <taxon>Elateridae</taxon>
        <taxon>Agrypninae</taxon>
        <taxon>Pyrophorini</taxon>
        <taxon>Ignelater</taxon>
    </lineage>
</organism>
<evidence type="ECO:0000313" key="3">
    <source>
        <dbReference type="Proteomes" id="UP000801492"/>
    </source>
</evidence>
<dbReference type="InterPro" id="IPR029526">
    <property type="entry name" value="PGBD"/>
</dbReference>
<dbReference type="PANTHER" id="PTHR47055:SF3">
    <property type="entry name" value="PHORBOL-ESTER_DAG-TYPE DOMAIN-CONTAINING PROTEIN"/>
    <property type="match status" value="1"/>
</dbReference>
<dbReference type="OrthoDB" id="8042547at2759"/>
<accession>A0A8K0DJS6</accession>
<dbReference type="EMBL" id="VTPC01000542">
    <property type="protein sequence ID" value="KAF2905419.1"/>
    <property type="molecule type" value="Genomic_DNA"/>
</dbReference>
<dbReference type="GO" id="GO:0043565">
    <property type="term" value="F:sequence-specific DNA binding"/>
    <property type="evidence" value="ECO:0007669"/>
    <property type="project" value="TreeGrafter"/>
</dbReference>
<proteinExistence type="predicted"/>